<feature type="signal peptide" evidence="2">
    <location>
        <begin position="1"/>
        <end position="25"/>
    </location>
</feature>
<dbReference type="PROSITE" id="PS51352">
    <property type="entry name" value="THIOREDOXIN_2"/>
    <property type="match status" value="1"/>
</dbReference>
<dbReference type="AlphaFoldDB" id="A0A4Q0ZDI2"/>
<dbReference type="RefSeq" id="WP_128986287.1">
    <property type="nucleotide sequence ID" value="NZ_PDJZ01000005.1"/>
</dbReference>
<dbReference type="Pfam" id="PF13098">
    <property type="entry name" value="Thioredoxin_2"/>
    <property type="match status" value="2"/>
</dbReference>
<dbReference type="InterPro" id="IPR012336">
    <property type="entry name" value="Thioredoxin-like_fold"/>
</dbReference>
<comment type="caution">
    <text evidence="4">The sequence shown here is derived from an EMBL/GenBank/DDBJ whole genome shotgun (WGS) entry which is preliminary data.</text>
</comment>
<protein>
    <submittedName>
        <fullName evidence="4">Thioredoxin</fullName>
    </submittedName>
</protein>
<dbReference type="InterPro" id="IPR013766">
    <property type="entry name" value="Thioredoxin_domain"/>
</dbReference>
<dbReference type="Gene3D" id="3.40.30.10">
    <property type="entry name" value="Glutaredoxin"/>
    <property type="match status" value="2"/>
</dbReference>
<dbReference type="OrthoDB" id="9811036at2"/>
<evidence type="ECO:0000259" key="3">
    <source>
        <dbReference type="PROSITE" id="PS51352"/>
    </source>
</evidence>
<dbReference type="InterPro" id="IPR051099">
    <property type="entry name" value="AGR/TXD"/>
</dbReference>
<sequence length="340" mass="40009">MKASFRKVMFLFFSIISLFAISANATEGKVIGGSMHESPEWFKDSFLDIAEDIEEAKENNKHFMVFMDLEGCPYCSKMLKENFINENKTSEFIKKYFDVININVKGSREIAWDEETTLTEKELAEKLQIQYSPTILFFNYEKEVVVRVNGYRNPTDFKYILEYVQGKHYEKMTLTEYINKIERKELYTLKDNKMFTKTKDLSKINTALAVIFEDGSCTQCDYFHNRLLKEKSVIEEFSKFTIVRLDANSDEEIIDVEGNKTTAKQWALKINLDYRPGILLYDNKKLISTVDALLFPFHFKELLRYVSGKYYEQYPNSYLDYLKVRQDELLKQGINIDLGE</sequence>
<evidence type="ECO:0000256" key="2">
    <source>
        <dbReference type="SAM" id="SignalP"/>
    </source>
</evidence>
<evidence type="ECO:0000313" key="5">
    <source>
        <dbReference type="Proteomes" id="UP000290870"/>
    </source>
</evidence>
<gene>
    <name evidence="4" type="ORF">CRU90_05525</name>
</gene>
<organism evidence="4 5">
    <name type="scientific">Arcobacter cloacae</name>
    <dbReference type="NCBI Taxonomy" id="1054034"/>
    <lineage>
        <taxon>Bacteria</taxon>
        <taxon>Pseudomonadati</taxon>
        <taxon>Campylobacterota</taxon>
        <taxon>Epsilonproteobacteria</taxon>
        <taxon>Campylobacterales</taxon>
        <taxon>Arcobacteraceae</taxon>
        <taxon>Arcobacter</taxon>
    </lineage>
</organism>
<dbReference type="SUPFAM" id="SSF52833">
    <property type="entry name" value="Thioredoxin-like"/>
    <property type="match status" value="1"/>
</dbReference>
<dbReference type="PANTHER" id="PTHR15337">
    <property type="entry name" value="ANTERIOR GRADIENT PROTEIN-RELATED"/>
    <property type="match status" value="1"/>
</dbReference>
<reference evidence="4 5" key="1">
    <citation type="submission" date="2017-10" db="EMBL/GenBank/DDBJ databases">
        <title>Genomics of the genus Arcobacter.</title>
        <authorList>
            <person name="Perez-Cataluna A."/>
            <person name="Figueras M.J."/>
        </authorList>
    </citation>
    <scope>NUCLEOTIDE SEQUENCE [LARGE SCALE GENOMIC DNA]</scope>
    <source>
        <strain evidence="4 5">F26</strain>
    </source>
</reference>
<accession>A0A4Q0ZDI2</accession>
<dbReference type="PANTHER" id="PTHR15337:SF11">
    <property type="entry name" value="THIOREDOXIN DOMAIN-CONTAINING PROTEIN"/>
    <property type="match status" value="1"/>
</dbReference>
<dbReference type="InterPro" id="IPR036249">
    <property type="entry name" value="Thioredoxin-like_sf"/>
</dbReference>
<dbReference type="EMBL" id="PDJZ01000005">
    <property type="protein sequence ID" value="RXJ84329.1"/>
    <property type="molecule type" value="Genomic_DNA"/>
</dbReference>
<evidence type="ECO:0000256" key="1">
    <source>
        <dbReference type="ARBA" id="ARBA00022729"/>
    </source>
</evidence>
<dbReference type="Proteomes" id="UP000290870">
    <property type="component" value="Unassembled WGS sequence"/>
</dbReference>
<evidence type="ECO:0000313" key="4">
    <source>
        <dbReference type="EMBL" id="RXJ84329.1"/>
    </source>
</evidence>
<feature type="chain" id="PRO_5020750383" evidence="2">
    <location>
        <begin position="26"/>
        <end position="340"/>
    </location>
</feature>
<keyword evidence="1 2" id="KW-0732">Signal</keyword>
<proteinExistence type="predicted"/>
<feature type="domain" description="Thioredoxin" evidence="3">
    <location>
        <begin position="12"/>
        <end position="166"/>
    </location>
</feature>
<name>A0A4Q0ZDI2_9BACT</name>